<sequence length="154" mass="15121">MRTTATLTLCVAALVLVTGCSRNSGQDTEEAQADQSSTASAAGDAPTAVETQPAPSQGAPAADVPSTTITASPDAGQTTELAAQLSTISPGVADDRDKAVAAAAELCRLLAGGDDATSLSSSAGSLFGADGGPQLTDEQTRAVVAAVQETFCHA</sequence>
<name>A0ABV3P178_9ACTN</name>
<evidence type="ECO:0000313" key="2">
    <source>
        <dbReference type="EMBL" id="MEW9263360.1"/>
    </source>
</evidence>
<gene>
    <name evidence="2" type="ORF">AB1207_01240</name>
</gene>
<feature type="compositionally biased region" description="Low complexity" evidence="1">
    <location>
        <begin position="33"/>
        <end position="45"/>
    </location>
</feature>
<dbReference type="Proteomes" id="UP001555826">
    <property type="component" value="Unassembled WGS sequence"/>
</dbReference>
<accession>A0ABV3P178</accession>
<comment type="caution">
    <text evidence="2">The sequence shown here is derived from an EMBL/GenBank/DDBJ whole genome shotgun (WGS) entry which is preliminary data.</text>
</comment>
<dbReference type="RefSeq" id="WP_367635950.1">
    <property type="nucleotide sequence ID" value="NZ_JBFNQN010000001.1"/>
</dbReference>
<protein>
    <recommendedName>
        <fullName evidence="4">DUF732 domain-containing protein</fullName>
    </recommendedName>
</protein>
<keyword evidence="3" id="KW-1185">Reference proteome</keyword>
<feature type="compositionally biased region" description="Polar residues" evidence="1">
    <location>
        <begin position="65"/>
        <end position="77"/>
    </location>
</feature>
<feature type="region of interest" description="Disordered" evidence="1">
    <location>
        <begin position="23"/>
        <end position="77"/>
    </location>
</feature>
<dbReference type="EMBL" id="JBFNQN010000001">
    <property type="protein sequence ID" value="MEW9263360.1"/>
    <property type="molecule type" value="Genomic_DNA"/>
</dbReference>
<reference evidence="2 3" key="1">
    <citation type="submission" date="2024-07" db="EMBL/GenBank/DDBJ databases">
        <authorList>
            <person name="Thanompreechachai J."/>
            <person name="Duangmal K."/>
        </authorList>
    </citation>
    <scope>NUCLEOTIDE SEQUENCE [LARGE SCALE GENOMIC DNA]</scope>
    <source>
        <strain evidence="2 3">KCTC 19886</strain>
    </source>
</reference>
<organism evidence="2 3">
    <name type="scientific">Kineococcus endophyticus</name>
    <dbReference type="NCBI Taxonomy" id="1181883"/>
    <lineage>
        <taxon>Bacteria</taxon>
        <taxon>Bacillati</taxon>
        <taxon>Actinomycetota</taxon>
        <taxon>Actinomycetes</taxon>
        <taxon>Kineosporiales</taxon>
        <taxon>Kineosporiaceae</taxon>
        <taxon>Kineococcus</taxon>
    </lineage>
</organism>
<evidence type="ECO:0000313" key="3">
    <source>
        <dbReference type="Proteomes" id="UP001555826"/>
    </source>
</evidence>
<proteinExistence type="predicted"/>
<evidence type="ECO:0008006" key="4">
    <source>
        <dbReference type="Google" id="ProtNLM"/>
    </source>
</evidence>
<evidence type="ECO:0000256" key="1">
    <source>
        <dbReference type="SAM" id="MobiDB-lite"/>
    </source>
</evidence>
<dbReference type="PROSITE" id="PS51257">
    <property type="entry name" value="PROKAR_LIPOPROTEIN"/>
    <property type="match status" value="1"/>
</dbReference>